<dbReference type="AlphaFoldDB" id="A0A9P0VYL5"/>
<dbReference type="PANTHER" id="PTHR42912:SF83">
    <property type="entry name" value="METHYLTRANSFERASE TYPE 11 DOMAIN-CONTAINING PROTEIN"/>
    <property type="match status" value="1"/>
</dbReference>
<evidence type="ECO:0000256" key="2">
    <source>
        <dbReference type="ARBA" id="ARBA00009725"/>
    </source>
</evidence>
<comment type="caution">
    <text evidence="13">The sequence shown here is derived from an EMBL/GenBank/DDBJ whole genome shotgun (WGS) entry which is preliminary data.</text>
</comment>
<evidence type="ECO:0000256" key="4">
    <source>
        <dbReference type="ARBA" id="ARBA00022679"/>
    </source>
</evidence>
<evidence type="ECO:0000256" key="5">
    <source>
        <dbReference type="ARBA" id="ARBA00022692"/>
    </source>
</evidence>
<dbReference type="FunFam" id="3.40.50.150:FF:000371">
    <property type="entry name" value="Methyltransferase OMS1, mitochondrial"/>
    <property type="match status" value="1"/>
</dbReference>
<keyword evidence="8" id="KW-0496">Mitochondrion</keyword>
<dbReference type="InterPro" id="IPR050508">
    <property type="entry name" value="Methyltransf_Superfamily"/>
</dbReference>
<proteinExistence type="inferred from homology"/>
<evidence type="ECO:0000313" key="14">
    <source>
        <dbReference type="Proteomes" id="UP000837801"/>
    </source>
</evidence>
<keyword evidence="4" id="KW-0808">Transferase</keyword>
<dbReference type="Pfam" id="PF13649">
    <property type="entry name" value="Methyltransf_25"/>
    <property type="match status" value="1"/>
</dbReference>
<keyword evidence="7" id="KW-1133">Transmembrane helix</keyword>
<evidence type="ECO:0000256" key="8">
    <source>
        <dbReference type="ARBA" id="ARBA00023128"/>
    </source>
</evidence>
<dbReference type="GO" id="GO:0005743">
    <property type="term" value="C:mitochondrial inner membrane"/>
    <property type="evidence" value="ECO:0007669"/>
    <property type="project" value="UniProtKB-SubCell"/>
</dbReference>
<feature type="compositionally biased region" description="Basic and acidic residues" evidence="10">
    <location>
        <begin position="200"/>
        <end position="211"/>
    </location>
</feature>
<dbReference type="GO" id="GO:0032259">
    <property type="term" value="P:methylation"/>
    <property type="evidence" value="ECO:0007669"/>
    <property type="project" value="UniProtKB-KW"/>
</dbReference>
<dbReference type="PANTHER" id="PTHR42912">
    <property type="entry name" value="METHYLTRANSFERASE"/>
    <property type="match status" value="1"/>
</dbReference>
<keyword evidence="3 13" id="KW-0489">Methyltransferase</keyword>
<evidence type="ECO:0000256" key="10">
    <source>
        <dbReference type="SAM" id="MobiDB-lite"/>
    </source>
</evidence>
<dbReference type="InterPro" id="IPR041698">
    <property type="entry name" value="Methyltransf_25"/>
</dbReference>
<feature type="chain" id="PRO_5040223616" evidence="11">
    <location>
        <begin position="25"/>
        <end position="460"/>
    </location>
</feature>
<evidence type="ECO:0000256" key="7">
    <source>
        <dbReference type="ARBA" id="ARBA00022989"/>
    </source>
</evidence>
<feature type="domain" description="Methyltransferase" evidence="12">
    <location>
        <begin position="266"/>
        <end position="367"/>
    </location>
</feature>
<evidence type="ECO:0000256" key="6">
    <source>
        <dbReference type="ARBA" id="ARBA00022792"/>
    </source>
</evidence>
<dbReference type="InterPro" id="IPR029063">
    <property type="entry name" value="SAM-dependent_MTases_sf"/>
</dbReference>
<comment type="similarity">
    <text evidence="2">Belongs to the methyltransferase superfamily. METL family.</text>
</comment>
<keyword evidence="14" id="KW-1185">Reference proteome</keyword>
<sequence length="460" mass="52955">MLGGPSSFLVSVFVLCLQADMFRGLAPSRNKILGSQVGLFRLYSQKPYNVPKASFAPPKAKSSQATGWRAFGQWLGDNSTQKKLTKVYVAGFGVCCIFFYYYMRDKYYEEKFSNSLKQKFLEDPDSLNEYEHLRLKLVLGDKLKVREQKTYDLYQALRKEQFRSSSPGSFHSPSPEELQEWYDRQPKRLVKKAPVPEDEEHVHEHEHEHSEVATNKTNPNIMEPADTTEFYDGMASAYDDEVKWEERAILMGMRRSQIMSRLEGDVLEIACGTGRNIPYLHFDKIDSITFLDSSPKMVEVTRNKFREQYPKFSKVAFTVGKAEDLLDLTGGSKEIKYDTIVETFGLCSHEDPVRALKNMVGLLRPGGRIVLLEHGRSNWDFINNHLDFRAEKRMKTWACRWNLDIGELIEDAGLDVAYEKRVHFGTTWMLVCKRPEDPIKVSEKTFLQKLFGTGPKTSVN</sequence>
<gene>
    <name evidence="13" type="ORF">CLIB1423_13S01178</name>
</gene>
<reference evidence="13" key="1">
    <citation type="submission" date="2022-03" db="EMBL/GenBank/DDBJ databases">
        <authorList>
            <person name="Legras J.-L."/>
            <person name="Devillers H."/>
            <person name="Grondin C."/>
        </authorList>
    </citation>
    <scope>NUCLEOTIDE SEQUENCE</scope>
    <source>
        <strain evidence="13">CLIB 1423</strain>
    </source>
</reference>
<dbReference type="GO" id="GO:0008168">
    <property type="term" value="F:methyltransferase activity"/>
    <property type="evidence" value="ECO:0007669"/>
    <property type="project" value="UniProtKB-KW"/>
</dbReference>
<feature type="signal peptide" evidence="11">
    <location>
        <begin position="1"/>
        <end position="24"/>
    </location>
</feature>
<dbReference type="EMBL" id="CAKXYY010000013">
    <property type="protein sequence ID" value="CAH2353891.1"/>
    <property type="molecule type" value="Genomic_DNA"/>
</dbReference>
<dbReference type="CDD" id="cd02440">
    <property type="entry name" value="AdoMet_MTases"/>
    <property type="match status" value="1"/>
</dbReference>
<dbReference type="Gene3D" id="3.40.50.150">
    <property type="entry name" value="Vaccinia Virus protein VP39"/>
    <property type="match status" value="1"/>
</dbReference>
<comment type="subcellular location">
    <subcellularLocation>
        <location evidence="1">Mitochondrion inner membrane</location>
        <topology evidence="1">Single-pass membrane protein</topology>
    </subcellularLocation>
</comment>
<keyword evidence="9" id="KW-0472">Membrane</keyword>
<accession>A0A9P0VYL5</accession>
<evidence type="ECO:0000259" key="12">
    <source>
        <dbReference type="Pfam" id="PF13649"/>
    </source>
</evidence>
<evidence type="ECO:0000256" key="11">
    <source>
        <dbReference type="SAM" id="SignalP"/>
    </source>
</evidence>
<protein>
    <submittedName>
        <fullName evidence="13">Methyltransferase Oms1p, mitochondrial</fullName>
    </submittedName>
</protein>
<keyword evidence="6" id="KW-0999">Mitochondrion inner membrane</keyword>
<evidence type="ECO:0000256" key="3">
    <source>
        <dbReference type="ARBA" id="ARBA00022603"/>
    </source>
</evidence>
<dbReference type="OrthoDB" id="416496at2759"/>
<evidence type="ECO:0000256" key="9">
    <source>
        <dbReference type="ARBA" id="ARBA00023136"/>
    </source>
</evidence>
<evidence type="ECO:0000256" key="1">
    <source>
        <dbReference type="ARBA" id="ARBA00004434"/>
    </source>
</evidence>
<dbReference type="SUPFAM" id="SSF53335">
    <property type="entry name" value="S-adenosyl-L-methionine-dependent methyltransferases"/>
    <property type="match status" value="1"/>
</dbReference>
<name>A0A9P0VYL5_9ASCO</name>
<evidence type="ECO:0000313" key="13">
    <source>
        <dbReference type="EMBL" id="CAH2353891.1"/>
    </source>
</evidence>
<feature type="region of interest" description="Disordered" evidence="10">
    <location>
        <begin position="193"/>
        <end position="221"/>
    </location>
</feature>
<keyword evidence="5" id="KW-0812">Transmembrane</keyword>
<keyword evidence="11" id="KW-0732">Signal</keyword>
<organism evidence="13 14">
    <name type="scientific">[Candida] railenensis</name>
    <dbReference type="NCBI Taxonomy" id="45579"/>
    <lineage>
        <taxon>Eukaryota</taxon>
        <taxon>Fungi</taxon>
        <taxon>Dikarya</taxon>
        <taxon>Ascomycota</taxon>
        <taxon>Saccharomycotina</taxon>
        <taxon>Pichiomycetes</taxon>
        <taxon>Debaryomycetaceae</taxon>
        <taxon>Kurtzmaniella</taxon>
    </lineage>
</organism>
<dbReference type="Proteomes" id="UP000837801">
    <property type="component" value="Unassembled WGS sequence"/>
</dbReference>